<dbReference type="PANTHER" id="PTHR11364:SF27">
    <property type="entry name" value="SULFURTRANSFERASE"/>
    <property type="match status" value="1"/>
</dbReference>
<sequence>MNWTTLVSVDELAAALGRPGLVLVDCRNVAGGTDTGAGREAWRRAHIPGAGYAHLDEDLSDKRKPASEGRHPLPDEERFGELLGRLGIGPDDQVVAYDAGDGAMAAARLWWLLRLYGHPQAAVLDGGLAAWLAKGLPVDTREPLPKPPCPGRFDRSQLVDAAQVQARLGQSPGWLLDARAPERFRGEVEPLDPVAGHIPGARNRPFQANLADGRFRPAADLRADFEALLGGHAPGEVVLSCGSGVTACHNLLAMEHAGLSGAKIYAPSWSGWVSDRSRPVATGD</sequence>
<dbReference type="Gene3D" id="3.40.250.10">
    <property type="entry name" value="Rhodanese-like domain"/>
    <property type="match status" value="2"/>
</dbReference>
<evidence type="ECO:0000256" key="3">
    <source>
        <dbReference type="SAM" id="MobiDB-lite"/>
    </source>
</evidence>
<dbReference type="RefSeq" id="WP_106989031.1">
    <property type="nucleotide sequence ID" value="NZ_JAVEVW010000008.1"/>
</dbReference>
<dbReference type="Pfam" id="PF00581">
    <property type="entry name" value="Rhodanese"/>
    <property type="match status" value="2"/>
</dbReference>
<evidence type="ECO:0000313" key="6">
    <source>
        <dbReference type="Proteomes" id="UP000241736"/>
    </source>
</evidence>
<dbReference type="CDD" id="cd01448">
    <property type="entry name" value="TST_Repeat_1"/>
    <property type="match status" value="1"/>
</dbReference>
<dbReference type="InterPro" id="IPR001763">
    <property type="entry name" value="Rhodanese-like_dom"/>
</dbReference>
<dbReference type="SUPFAM" id="SSF52821">
    <property type="entry name" value="Rhodanese/Cell cycle control phosphatase"/>
    <property type="match status" value="2"/>
</dbReference>
<keyword evidence="6" id="KW-1185">Reference proteome</keyword>
<comment type="caution">
    <text evidence="5">The sequence shown here is derived from an EMBL/GenBank/DDBJ whole genome shotgun (WGS) entry which is preliminary data.</text>
</comment>
<feature type="region of interest" description="Disordered" evidence="3">
    <location>
        <begin position="56"/>
        <end position="75"/>
    </location>
</feature>
<dbReference type="InterPro" id="IPR036873">
    <property type="entry name" value="Rhodanese-like_dom_sf"/>
</dbReference>
<dbReference type="SMART" id="SM00450">
    <property type="entry name" value="RHOD"/>
    <property type="match status" value="2"/>
</dbReference>
<protein>
    <submittedName>
        <fullName evidence="5">Sulfurtransferase</fullName>
    </submittedName>
</protein>
<evidence type="ECO:0000259" key="4">
    <source>
        <dbReference type="PROSITE" id="PS50206"/>
    </source>
</evidence>
<evidence type="ECO:0000313" key="5">
    <source>
        <dbReference type="EMBL" id="PRH83643.1"/>
    </source>
</evidence>
<reference evidence="5 6" key="1">
    <citation type="submission" date="2018-03" db="EMBL/GenBank/DDBJ databases">
        <title>Arenimonas caeni sp. nov., isolated from activated sludge.</title>
        <authorList>
            <person name="Liu H."/>
        </authorList>
    </citation>
    <scope>NUCLEOTIDE SEQUENCE [LARGE SCALE GENOMIC DNA]</scope>
    <source>
        <strain evidence="6">z29</strain>
    </source>
</reference>
<dbReference type="PANTHER" id="PTHR11364">
    <property type="entry name" value="THIOSULFATE SULFERTANSFERASE"/>
    <property type="match status" value="1"/>
</dbReference>
<keyword evidence="1 5" id="KW-0808">Transferase</keyword>
<dbReference type="GO" id="GO:0004792">
    <property type="term" value="F:thiosulfate-cyanide sulfurtransferase activity"/>
    <property type="evidence" value="ECO:0007669"/>
    <property type="project" value="TreeGrafter"/>
</dbReference>
<evidence type="ECO:0000256" key="2">
    <source>
        <dbReference type="ARBA" id="ARBA00022737"/>
    </source>
</evidence>
<name>A0A2P6MCB5_9GAMM</name>
<proteinExistence type="predicted"/>
<accession>A0A2P6MCB5</accession>
<dbReference type="InterPro" id="IPR045078">
    <property type="entry name" value="TST/MPST-like"/>
</dbReference>
<evidence type="ECO:0000256" key="1">
    <source>
        <dbReference type="ARBA" id="ARBA00022679"/>
    </source>
</evidence>
<dbReference type="OrthoDB" id="9781034at2"/>
<dbReference type="CDD" id="cd01449">
    <property type="entry name" value="TST_Repeat_2"/>
    <property type="match status" value="1"/>
</dbReference>
<keyword evidence="2" id="KW-0677">Repeat</keyword>
<feature type="domain" description="Rhodanese" evidence="4">
    <location>
        <begin position="17"/>
        <end position="140"/>
    </location>
</feature>
<dbReference type="EMBL" id="PVLF01000001">
    <property type="protein sequence ID" value="PRH83643.1"/>
    <property type="molecule type" value="Genomic_DNA"/>
</dbReference>
<organism evidence="5 6">
    <name type="scientific">Arenimonas caeni</name>
    <dbReference type="NCBI Taxonomy" id="2058085"/>
    <lineage>
        <taxon>Bacteria</taxon>
        <taxon>Pseudomonadati</taxon>
        <taxon>Pseudomonadota</taxon>
        <taxon>Gammaproteobacteria</taxon>
        <taxon>Lysobacterales</taxon>
        <taxon>Lysobacteraceae</taxon>
        <taxon>Arenimonas</taxon>
    </lineage>
</organism>
<gene>
    <name evidence="5" type="ORF">C6N40_00410</name>
</gene>
<dbReference type="Proteomes" id="UP000241736">
    <property type="component" value="Unassembled WGS sequence"/>
</dbReference>
<dbReference type="AlphaFoldDB" id="A0A2P6MCB5"/>
<feature type="domain" description="Rhodanese" evidence="4">
    <location>
        <begin position="169"/>
        <end position="281"/>
    </location>
</feature>
<dbReference type="PROSITE" id="PS50206">
    <property type="entry name" value="RHODANESE_3"/>
    <property type="match status" value="2"/>
</dbReference>